<dbReference type="Pfam" id="PF00534">
    <property type="entry name" value="Glycos_transf_1"/>
    <property type="match status" value="1"/>
</dbReference>
<evidence type="ECO:0000313" key="3">
    <source>
        <dbReference type="Proteomes" id="UP001596406"/>
    </source>
</evidence>
<dbReference type="Proteomes" id="UP001596406">
    <property type="component" value="Unassembled WGS sequence"/>
</dbReference>
<keyword evidence="2" id="KW-0328">Glycosyltransferase</keyword>
<dbReference type="InterPro" id="IPR050194">
    <property type="entry name" value="Glycosyltransferase_grp1"/>
</dbReference>
<evidence type="ECO:0000313" key="2">
    <source>
        <dbReference type="EMBL" id="MFC6835087.1"/>
    </source>
</evidence>
<dbReference type="GO" id="GO:0016757">
    <property type="term" value="F:glycosyltransferase activity"/>
    <property type="evidence" value="ECO:0007669"/>
    <property type="project" value="UniProtKB-KW"/>
</dbReference>
<dbReference type="PANTHER" id="PTHR45947:SF3">
    <property type="entry name" value="SULFOQUINOVOSYL TRANSFERASE SQD2"/>
    <property type="match status" value="1"/>
</dbReference>
<gene>
    <name evidence="2" type="ORF">ACFQHK_01025</name>
</gene>
<dbReference type="Gene3D" id="3.40.50.2000">
    <property type="entry name" value="Glycogen Phosphorylase B"/>
    <property type="match status" value="1"/>
</dbReference>
<protein>
    <submittedName>
        <fullName evidence="2">Glycosyltransferase family 4 protein</fullName>
        <ecNumber evidence="2">2.4.-.-</ecNumber>
    </submittedName>
</protein>
<name>A0ABD5U3N6_9EURY</name>
<keyword evidence="3" id="KW-1185">Reference proteome</keyword>
<comment type="caution">
    <text evidence="2">The sequence shown here is derived from an EMBL/GenBank/DDBJ whole genome shotgun (WGS) entry which is preliminary data.</text>
</comment>
<accession>A0ABD5U3N6</accession>
<sequence length="377" mass="41631">MPDVALVHPELHRNRGGAEAVAAATIDALEADHDLTVFAFGDPDVEVLNHCFGSSISSRALSTVTPSPSLLSNLSARRPEGKFGLLESAVVVRTLLDHASEFDLVVSTKPELPLARSVQYVHHPVFFPPTTPDEGSRASTPDRAYRTLCRRLAGFDSSATYHPKRLLTNAAWTAGVLEATYDVPADVVHPPVRVGDFDGRPWDEREDGFVCVSKLVPDKRVHACIDVVGRLRERGHDVHLHVVGDGRGEYARRVREYCRRRDWLTCEGFVARDRLVSLLERHRYGIHGKRYEHFGITVAEMVAAGMLPFVPATGGQAETVGDADLLTYRDADEAVENAHALLSDPAHREVVRTLPDPERFAAGTFETRMRGIVREAL</sequence>
<feature type="domain" description="Glycosyl transferase family 1" evidence="1">
    <location>
        <begin position="201"/>
        <end position="350"/>
    </location>
</feature>
<evidence type="ECO:0000259" key="1">
    <source>
        <dbReference type="Pfam" id="PF00534"/>
    </source>
</evidence>
<dbReference type="CDD" id="cd03801">
    <property type="entry name" value="GT4_PimA-like"/>
    <property type="match status" value="1"/>
</dbReference>
<dbReference type="RefSeq" id="WP_304446795.1">
    <property type="nucleotide sequence ID" value="NZ_JARRAH010000001.1"/>
</dbReference>
<dbReference type="SUPFAM" id="SSF53756">
    <property type="entry name" value="UDP-Glycosyltransferase/glycogen phosphorylase"/>
    <property type="match status" value="1"/>
</dbReference>
<organism evidence="2 3">
    <name type="scientific">Halomarina ordinaria</name>
    <dbReference type="NCBI Taxonomy" id="3033939"/>
    <lineage>
        <taxon>Archaea</taxon>
        <taxon>Methanobacteriati</taxon>
        <taxon>Methanobacteriota</taxon>
        <taxon>Stenosarchaea group</taxon>
        <taxon>Halobacteria</taxon>
        <taxon>Halobacteriales</taxon>
        <taxon>Natronomonadaceae</taxon>
        <taxon>Halomarina</taxon>
    </lineage>
</organism>
<proteinExistence type="predicted"/>
<dbReference type="InterPro" id="IPR001296">
    <property type="entry name" value="Glyco_trans_1"/>
</dbReference>
<reference evidence="2 3" key="1">
    <citation type="journal article" date="2019" name="Int. J. Syst. Evol. Microbiol.">
        <title>The Global Catalogue of Microorganisms (GCM) 10K type strain sequencing project: providing services to taxonomists for standard genome sequencing and annotation.</title>
        <authorList>
            <consortium name="The Broad Institute Genomics Platform"/>
            <consortium name="The Broad Institute Genome Sequencing Center for Infectious Disease"/>
            <person name="Wu L."/>
            <person name="Ma J."/>
        </authorList>
    </citation>
    <scope>NUCLEOTIDE SEQUENCE [LARGE SCALE GENOMIC DNA]</scope>
    <source>
        <strain evidence="2 3">PSRA2</strain>
    </source>
</reference>
<dbReference type="AlphaFoldDB" id="A0ABD5U3N6"/>
<dbReference type="PANTHER" id="PTHR45947">
    <property type="entry name" value="SULFOQUINOVOSYL TRANSFERASE SQD2"/>
    <property type="match status" value="1"/>
</dbReference>
<keyword evidence="2" id="KW-0808">Transferase</keyword>
<dbReference type="EMBL" id="JBHSXM010000001">
    <property type="protein sequence ID" value="MFC6835087.1"/>
    <property type="molecule type" value="Genomic_DNA"/>
</dbReference>
<dbReference type="EC" id="2.4.-.-" evidence="2"/>